<reference evidence="2 3" key="1">
    <citation type="submission" date="2020-01" db="EMBL/GenBank/DDBJ databases">
        <title>Muricauda sediminis sp.nov. 40Bstr401.</title>
        <authorList>
            <person name="Xue Z."/>
            <person name="Zhu S."/>
            <person name="Ren N."/>
            <person name="Chen T."/>
            <person name="Chen X."/>
            <person name="Chen J."/>
            <person name="Yang J."/>
        </authorList>
    </citation>
    <scope>NUCLEOTIDE SEQUENCE [LARGE SCALE GENOMIC DNA]</scope>
    <source>
        <strain evidence="2 3">40Bstr401</strain>
    </source>
</reference>
<evidence type="ECO:0000259" key="1">
    <source>
        <dbReference type="Pfam" id="PF03432"/>
    </source>
</evidence>
<sequence>MIGKGKSISHTRASMGYGWNQEKNAEVVFRQHLVGKNPKEVTEEFQRIQEMNHVCERNTLSFVLSPTIDDGQRLKKKELERMTRAFMKRMNLGERQAIAFVHRDKEHTHIHLYVNRIDFKGVAYNDSFIGKRSQKAAEKVAETMEITTVRQVQMEREFNTQELRNEIKRRHELTLHYQKPENYQQYMEGMKANGVEVKPSINRQGQLQGFRFEFQGQSFKGSEINRNMSMANIGRELTRYNAPQKIVSPKNTIKLLDKVVPVPEKLLASLVKKAIRKSIDIGLGI</sequence>
<accession>A0A6I5KVI8</accession>
<protein>
    <submittedName>
        <fullName evidence="2">Relaxase/mobilization nuclease domain-containing protein</fullName>
    </submittedName>
</protein>
<proteinExistence type="predicted"/>
<dbReference type="Proteomes" id="UP000468707">
    <property type="component" value="Unassembled WGS sequence"/>
</dbReference>
<feature type="domain" description="MobA/VirD2-like nuclease" evidence="1">
    <location>
        <begin position="17"/>
        <end position="142"/>
    </location>
</feature>
<evidence type="ECO:0000313" key="2">
    <source>
        <dbReference type="EMBL" id="NDV42058.1"/>
    </source>
</evidence>
<gene>
    <name evidence="2" type="ORF">GTK07_01860</name>
</gene>
<name>A0A6I5KVI8_9FLAO</name>
<dbReference type="RefSeq" id="WP_163632462.1">
    <property type="nucleotide sequence ID" value="NZ_JAAAMI010000001.1"/>
</dbReference>
<dbReference type="InterPro" id="IPR005094">
    <property type="entry name" value="Endonuclease_MobA/VirD2"/>
</dbReference>
<evidence type="ECO:0000313" key="3">
    <source>
        <dbReference type="Proteomes" id="UP000468707"/>
    </source>
</evidence>
<organism evidence="2 3">
    <name type="scientific">Flagellimonas sediminis</name>
    <dbReference type="NCBI Taxonomy" id="2696468"/>
    <lineage>
        <taxon>Bacteria</taxon>
        <taxon>Pseudomonadati</taxon>
        <taxon>Bacteroidota</taxon>
        <taxon>Flavobacteriia</taxon>
        <taxon>Flavobacteriales</taxon>
        <taxon>Flavobacteriaceae</taxon>
        <taxon>Flagellimonas</taxon>
    </lineage>
</organism>
<dbReference type="EMBL" id="JAAAMI010000001">
    <property type="protein sequence ID" value="NDV42058.1"/>
    <property type="molecule type" value="Genomic_DNA"/>
</dbReference>
<keyword evidence="3" id="KW-1185">Reference proteome</keyword>
<comment type="caution">
    <text evidence="2">The sequence shown here is derived from an EMBL/GenBank/DDBJ whole genome shotgun (WGS) entry which is preliminary data.</text>
</comment>
<dbReference type="Pfam" id="PF03432">
    <property type="entry name" value="Relaxase"/>
    <property type="match status" value="1"/>
</dbReference>
<dbReference type="AlphaFoldDB" id="A0A6I5KVI8"/>